<dbReference type="InterPro" id="IPR044554">
    <property type="entry name" value="ANAPC2"/>
</dbReference>
<dbReference type="EMBL" id="ALBS01000027">
    <property type="protein sequence ID" value="EJT52399.1"/>
    <property type="molecule type" value="Genomic_DNA"/>
</dbReference>
<dbReference type="InterPro" id="IPR016158">
    <property type="entry name" value="Cullin_homology"/>
</dbReference>
<dbReference type="InterPro" id="IPR059120">
    <property type="entry name" value="Cullin-like_AB"/>
</dbReference>
<dbReference type="Pfam" id="PF25773">
    <property type="entry name" value="TPR_ANAPC2"/>
    <property type="match status" value="1"/>
</dbReference>
<dbReference type="OrthoDB" id="5581181at2759"/>
<evidence type="ECO:0000256" key="2">
    <source>
        <dbReference type="SAM" id="MobiDB-lite"/>
    </source>
</evidence>
<feature type="domain" description="Cullin family profile" evidence="3">
    <location>
        <begin position="415"/>
        <end position="602"/>
    </location>
</feature>
<proteinExistence type="inferred from homology"/>
<feature type="region of interest" description="Disordered" evidence="2">
    <location>
        <begin position="620"/>
        <end position="660"/>
    </location>
</feature>
<dbReference type="PANTHER" id="PTHR45957">
    <property type="entry name" value="ANAPHASE-PROMOTING COMPLEX SUBUNIT 2"/>
    <property type="match status" value="1"/>
</dbReference>
<dbReference type="GO" id="GO:0006511">
    <property type="term" value="P:ubiquitin-dependent protein catabolic process"/>
    <property type="evidence" value="ECO:0007669"/>
    <property type="project" value="InterPro"/>
</dbReference>
<evidence type="ECO:0000313" key="4">
    <source>
        <dbReference type="EMBL" id="EJT52399.1"/>
    </source>
</evidence>
<dbReference type="AlphaFoldDB" id="J6F5S8"/>
<dbReference type="VEuPathDB" id="FungiDB:A1Q1_04610"/>
<evidence type="ECO:0000259" key="3">
    <source>
        <dbReference type="PROSITE" id="PS50069"/>
    </source>
</evidence>
<dbReference type="RefSeq" id="XP_014183518.1">
    <property type="nucleotide sequence ID" value="XM_014328043.1"/>
</dbReference>
<dbReference type="GeneID" id="25988123"/>
<dbReference type="GO" id="GO:0007091">
    <property type="term" value="P:metaphase/anaphase transition of mitotic cell cycle"/>
    <property type="evidence" value="ECO:0007669"/>
    <property type="project" value="TreeGrafter"/>
</dbReference>
<dbReference type="GO" id="GO:0005680">
    <property type="term" value="C:anaphase-promoting complex"/>
    <property type="evidence" value="ECO:0007669"/>
    <property type="project" value="TreeGrafter"/>
</dbReference>
<sequence length="660" mass="74192">MALASALAAWDVPSTSAQGSHQAEILKRMSSLVTLRRAESRCNSLISGVTPSVTAAFSLLKTEGKLTELYQDFTDSVQNRFYLVKNDLDTYLSALQKLPRIIRRSKPSWRACLTESQPGSGLGAPHCDSWKTFFQHLLYASLPATFPAYLLDFLAQSLAALSITPGDEYQLQERRRVPAPSPHLHRLNVLPRFATSLMRVAYDEIEKIAQEAAALGWEERRLQTARRTVSDSVVAWMSSVFESECALVEKADLSDYENPQAMLRPVYSRFDYYLCKAFFDIRTDELFDIIVDFPDSMAALEDLREPVGGEAASSRLLHPGAETKDVITQYISTIRCLRILDPLGVLLHKVAEPIRRHLRDRPDTIPQIVAALVEGEELQDENDPASVEPLAFTNDNTVEKFWDPKTGKTVDIVGTLVSIYDSHDAIVKELQSYLAGRLLDIDDYDAVKEVRTIELLKVRFGEDALHVCDVMLKDMADSKRINDHIQQDITSIVEPLIISRMFWPEVEQSSLHLTPKLKEVEEQYGAAFSKFKPDKHLRWAQELGKVTLKLEMADRVVEAEVTPLQACVAELFETQDRWAPADLAERLGVDEPVVLSALGVWEGYGLLREAGDVWETVEYEDGSGSAMQQERPQGRPTFDHARADISRGLCADEPERGRDP</sequence>
<evidence type="ECO:0000256" key="1">
    <source>
        <dbReference type="PROSITE-ProRule" id="PRU00330"/>
    </source>
</evidence>
<dbReference type="SMART" id="SM00182">
    <property type="entry name" value="CULLIN"/>
    <property type="match status" value="1"/>
</dbReference>
<dbReference type="InterPro" id="IPR036317">
    <property type="entry name" value="Cullin_homology_sf"/>
</dbReference>
<comment type="caution">
    <text evidence="4">The sequence shown here is derived from an EMBL/GenBank/DDBJ whole genome shotgun (WGS) entry which is preliminary data.</text>
</comment>
<dbReference type="Gene3D" id="3.30.230.130">
    <property type="entry name" value="Cullin, Chain C, Domain 2"/>
    <property type="match status" value="1"/>
</dbReference>
<dbReference type="GO" id="GO:0070979">
    <property type="term" value="P:protein K11-linked ubiquitination"/>
    <property type="evidence" value="ECO:0007669"/>
    <property type="project" value="TreeGrafter"/>
</dbReference>
<dbReference type="PANTHER" id="PTHR45957:SF1">
    <property type="entry name" value="ANAPHASE-PROMOTING COMPLEX SUBUNIT 2"/>
    <property type="match status" value="1"/>
</dbReference>
<dbReference type="InterPro" id="IPR057975">
    <property type="entry name" value="TPR_ANAPC2"/>
</dbReference>
<dbReference type="KEGG" id="tasa:A1Q1_04610"/>
<dbReference type="PROSITE" id="PS50069">
    <property type="entry name" value="CULLIN_2"/>
    <property type="match status" value="1"/>
</dbReference>
<gene>
    <name evidence="4" type="ORF">A1Q1_04610</name>
</gene>
<dbReference type="SUPFAM" id="SSF75632">
    <property type="entry name" value="Cullin homology domain"/>
    <property type="match status" value="1"/>
</dbReference>
<comment type="similarity">
    <text evidence="1">Belongs to the cullin family.</text>
</comment>
<evidence type="ECO:0000313" key="5">
    <source>
        <dbReference type="Proteomes" id="UP000002748"/>
    </source>
</evidence>
<protein>
    <recommendedName>
        <fullName evidence="3">Cullin family profile domain-containing protein</fullName>
    </recommendedName>
</protein>
<dbReference type="GO" id="GO:0031625">
    <property type="term" value="F:ubiquitin protein ligase binding"/>
    <property type="evidence" value="ECO:0007669"/>
    <property type="project" value="InterPro"/>
</dbReference>
<accession>J6F5S8</accession>
<dbReference type="Gene3D" id="1.20.1310.10">
    <property type="entry name" value="Cullin Repeats"/>
    <property type="match status" value="1"/>
</dbReference>
<name>J6F5S8_TRIAS</name>
<dbReference type="HOGENOM" id="CLU_007149_4_2_1"/>
<organism evidence="4 5">
    <name type="scientific">Trichosporon asahii var. asahii (strain ATCC 90039 / CBS 2479 / JCM 2466 / KCTC 7840 / NBRC 103889/ NCYC 2677 / UAMH 7654)</name>
    <name type="common">Yeast</name>
    <dbReference type="NCBI Taxonomy" id="1186058"/>
    <lineage>
        <taxon>Eukaryota</taxon>
        <taxon>Fungi</taxon>
        <taxon>Dikarya</taxon>
        <taxon>Basidiomycota</taxon>
        <taxon>Agaricomycotina</taxon>
        <taxon>Tremellomycetes</taxon>
        <taxon>Trichosporonales</taxon>
        <taxon>Trichosporonaceae</taxon>
        <taxon>Trichosporon</taxon>
    </lineage>
</organism>
<dbReference type="Pfam" id="PF26557">
    <property type="entry name" value="Cullin_AB"/>
    <property type="match status" value="1"/>
</dbReference>
<dbReference type="Proteomes" id="UP000002748">
    <property type="component" value="Unassembled WGS sequence"/>
</dbReference>
<reference evidence="4 5" key="1">
    <citation type="journal article" date="2012" name="Eukaryot. Cell">
        <title>Draft genome sequence of CBS 2479, the standard type strain of Trichosporon asahii.</title>
        <authorList>
            <person name="Yang R.Y."/>
            <person name="Li H.T."/>
            <person name="Zhu H."/>
            <person name="Zhou G.P."/>
            <person name="Wang M."/>
            <person name="Wang L."/>
        </authorList>
    </citation>
    <scope>NUCLEOTIDE SEQUENCE [LARGE SCALE GENOMIC DNA]</scope>
    <source>
        <strain evidence="5">ATCC 90039 / CBS 2479 / JCM 2466 / KCTC 7840 / NCYC 2677 / UAMH 7654</strain>
    </source>
</reference>